<dbReference type="PANTHER" id="PTHR31973:SF187">
    <property type="entry name" value="MUTATOR TRANSPOSASE MUDRA PROTEIN"/>
    <property type="match status" value="1"/>
</dbReference>
<dbReference type="EMBL" id="CM010724">
    <property type="protein sequence ID" value="RZC81221.1"/>
    <property type="molecule type" value="Genomic_DNA"/>
</dbReference>
<dbReference type="InterPro" id="IPR007527">
    <property type="entry name" value="Znf_SWIM"/>
</dbReference>
<name>A0A4Y7LAB7_PAPSO</name>
<dbReference type="Pfam" id="PF10551">
    <property type="entry name" value="MULE"/>
    <property type="match status" value="1"/>
</dbReference>
<dbReference type="SMART" id="SM00575">
    <property type="entry name" value="ZnF_PMZ"/>
    <property type="match status" value="1"/>
</dbReference>
<gene>
    <name evidence="6" type="ORF">C5167_043799</name>
</gene>
<dbReference type="GO" id="GO:0008270">
    <property type="term" value="F:zinc ion binding"/>
    <property type="evidence" value="ECO:0007669"/>
    <property type="project" value="UniProtKB-KW"/>
</dbReference>
<accession>A0A4Y7LAB7</accession>
<evidence type="ECO:0000313" key="6">
    <source>
        <dbReference type="EMBL" id="RZC81221.1"/>
    </source>
</evidence>
<feature type="domain" description="SWIM-type" evidence="5">
    <location>
        <begin position="521"/>
        <end position="553"/>
    </location>
</feature>
<protein>
    <recommendedName>
        <fullName evidence="5">SWIM-type domain-containing protein</fullName>
    </recommendedName>
</protein>
<dbReference type="OMA" id="YQVFKAN"/>
<keyword evidence="7" id="KW-1185">Reference proteome</keyword>
<evidence type="ECO:0000256" key="1">
    <source>
        <dbReference type="ARBA" id="ARBA00022723"/>
    </source>
</evidence>
<evidence type="ECO:0000313" key="7">
    <source>
        <dbReference type="Proteomes" id="UP000316621"/>
    </source>
</evidence>
<dbReference type="PROSITE" id="PS50966">
    <property type="entry name" value="ZF_SWIM"/>
    <property type="match status" value="1"/>
</dbReference>
<evidence type="ECO:0000259" key="5">
    <source>
        <dbReference type="PROSITE" id="PS50966"/>
    </source>
</evidence>
<dbReference type="Proteomes" id="UP000316621">
    <property type="component" value="Chromosome 10"/>
</dbReference>
<dbReference type="InterPro" id="IPR006564">
    <property type="entry name" value="Znf_PMZ"/>
</dbReference>
<evidence type="ECO:0000256" key="4">
    <source>
        <dbReference type="PROSITE-ProRule" id="PRU00325"/>
    </source>
</evidence>
<sequence length="617" mass="71564">MMACSRWISLRNSDFYFTCVYEGNKVPLRLDFQLQSMILFYIDNNISSFDLSIEFVGESCSSLATSTDYDGDVVDDLAEDNNTAFIEDGALVSRPRRLKEWENDIGDVGQQFCALFVTTTCKWKFHAPSIQGNLDLFEIKTFYKEHTCGASIADFRQFKCKRKFVQSVIMDDIRHNPHKKKASDIQKIFELDYGIDLSYHQAYSGLEYGKKVLWGDDVKSYLDFQWYGDVVNKYNPGSKVVLEVDKVSKKFERFFISFEDSLRGFNFCHLMIILDATFLVGKHKGALMVAVGKDANQGIFPIAFGIVDIEDKPNWVWSLENLKEILDEKRFMTFISDRGKGLIHAVPEVFPGCFHSFYFYHMKLNIPVSKNDKRYKETISMFKYVYYALTPQGFASALKSMKLYNLHKMIIWLKGIPHENWATYAFLGIYGEKSSSVIESFNSFIKNDKGLPHSFLAGQIRVHLMDWMYKRKKESEKWKSVLTPRMEHRLKTIKDVGRSYRVKPAGDSLFEVYTLAPPKKHLVELYSRSCTCRRWDANRFPCSHVVQCILRYSKHIVYHYIDLAFTTDCYRNAYSHPIVPIPDVEKPNEVDEANKVNAPTVVRGPGRQKKKEVHTSF</sequence>
<evidence type="ECO:0000256" key="3">
    <source>
        <dbReference type="ARBA" id="ARBA00022833"/>
    </source>
</evidence>
<keyword evidence="1" id="KW-0479">Metal-binding</keyword>
<dbReference type="AlphaFoldDB" id="A0A4Y7LAB7"/>
<reference evidence="6 7" key="1">
    <citation type="journal article" date="2018" name="Science">
        <title>The opium poppy genome and morphinan production.</title>
        <authorList>
            <person name="Guo L."/>
            <person name="Winzer T."/>
            <person name="Yang X."/>
            <person name="Li Y."/>
            <person name="Ning Z."/>
            <person name="He Z."/>
            <person name="Teodor R."/>
            <person name="Lu Y."/>
            <person name="Bowser T.A."/>
            <person name="Graham I.A."/>
            <person name="Ye K."/>
        </authorList>
    </citation>
    <scope>NUCLEOTIDE SEQUENCE [LARGE SCALE GENOMIC DNA]</scope>
    <source>
        <strain evidence="7">cv. HN1</strain>
        <tissue evidence="6">Leaves</tissue>
    </source>
</reference>
<keyword evidence="2 4" id="KW-0863">Zinc-finger</keyword>
<proteinExistence type="predicted"/>
<keyword evidence="3" id="KW-0862">Zinc</keyword>
<dbReference type="InterPro" id="IPR018289">
    <property type="entry name" value="MULE_transposase_dom"/>
</dbReference>
<organism evidence="6 7">
    <name type="scientific">Papaver somniferum</name>
    <name type="common">Opium poppy</name>
    <dbReference type="NCBI Taxonomy" id="3469"/>
    <lineage>
        <taxon>Eukaryota</taxon>
        <taxon>Viridiplantae</taxon>
        <taxon>Streptophyta</taxon>
        <taxon>Embryophyta</taxon>
        <taxon>Tracheophyta</taxon>
        <taxon>Spermatophyta</taxon>
        <taxon>Magnoliopsida</taxon>
        <taxon>Ranunculales</taxon>
        <taxon>Papaveraceae</taxon>
        <taxon>Papaveroideae</taxon>
        <taxon>Papaver</taxon>
    </lineage>
</organism>
<evidence type="ECO:0000256" key="2">
    <source>
        <dbReference type="ARBA" id="ARBA00022771"/>
    </source>
</evidence>
<dbReference type="PANTHER" id="PTHR31973">
    <property type="entry name" value="POLYPROTEIN, PUTATIVE-RELATED"/>
    <property type="match status" value="1"/>
</dbReference>
<dbReference type="Gramene" id="RZC81221">
    <property type="protein sequence ID" value="RZC81221"/>
    <property type="gene ID" value="C5167_043799"/>
</dbReference>
<dbReference type="Pfam" id="PF04434">
    <property type="entry name" value="SWIM"/>
    <property type="match status" value="1"/>
</dbReference>